<keyword evidence="6" id="KW-1185">Reference proteome</keyword>
<organism evidence="5 6">
    <name type="scientific">Aquipluma nitroreducens</name>
    <dbReference type="NCBI Taxonomy" id="2010828"/>
    <lineage>
        <taxon>Bacteria</taxon>
        <taxon>Pseudomonadati</taxon>
        <taxon>Bacteroidota</taxon>
        <taxon>Bacteroidia</taxon>
        <taxon>Marinilabiliales</taxon>
        <taxon>Prolixibacteraceae</taxon>
        <taxon>Aquipluma</taxon>
    </lineage>
</organism>
<dbReference type="KEGG" id="anf:AQPE_1658"/>
<dbReference type="Pfam" id="PF13407">
    <property type="entry name" value="Peripla_BP_4"/>
    <property type="match status" value="1"/>
</dbReference>
<accession>A0A5K7S7N6</accession>
<evidence type="ECO:0000313" key="6">
    <source>
        <dbReference type="Proteomes" id="UP001193389"/>
    </source>
</evidence>
<keyword evidence="3" id="KW-0732">Signal</keyword>
<comment type="similarity">
    <text evidence="2">Belongs to the bacterial solute-binding protein 2 family.</text>
</comment>
<dbReference type="InterPro" id="IPR028082">
    <property type="entry name" value="Peripla_BP_I"/>
</dbReference>
<dbReference type="SUPFAM" id="SSF53822">
    <property type="entry name" value="Periplasmic binding protein-like I"/>
    <property type="match status" value="1"/>
</dbReference>
<gene>
    <name evidence="5" type="ORF">AQPE_1658</name>
</gene>
<proteinExistence type="inferred from homology"/>
<dbReference type="PANTHER" id="PTHR30036:SF1">
    <property type="entry name" value="D-XYLOSE-BINDING PERIPLASMIC PROTEIN"/>
    <property type="match status" value="1"/>
</dbReference>
<evidence type="ECO:0000259" key="4">
    <source>
        <dbReference type="Pfam" id="PF13407"/>
    </source>
</evidence>
<dbReference type="AlphaFoldDB" id="A0A5K7S7N6"/>
<dbReference type="EMBL" id="AP018694">
    <property type="protein sequence ID" value="BBE17507.1"/>
    <property type="molecule type" value="Genomic_DNA"/>
</dbReference>
<feature type="domain" description="Periplasmic binding protein" evidence="4">
    <location>
        <begin position="3"/>
        <end position="254"/>
    </location>
</feature>
<dbReference type="PANTHER" id="PTHR30036">
    <property type="entry name" value="D-XYLOSE-BINDING PERIPLASMIC PROTEIN"/>
    <property type="match status" value="1"/>
</dbReference>
<comment type="subcellular location">
    <subcellularLocation>
        <location evidence="1">Cell envelope</location>
    </subcellularLocation>
</comment>
<evidence type="ECO:0000256" key="3">
    <source>
        <dbReference type="ARBA" id="ARBA00022729"/>
    </source>
</evidence>
<dbReference type="Proteomes" id="UP001193389">
    <property type="component" value="Chromosome"/>
</dbReference>
<evidence type="ECO:0000313" key="5">
    <source>
        <dbReference type="EMBL" id="BBE17507.1"/>
    </source>
</evidence>
<protein>
    <submittedName>
        <fullName evidence="5">Xylose ABC transporter, periplasmic xylose-binding protein XylF</fullName>
    </submittedName>
</protein>
<sequence length="302" mass="33104">MHGYENARWTKDKDYLVDNLTKEGADIMLEVANGDQQKQIAQAQTMISNGVQVLIVVAISQDEAAKIVELAHKANVKVIAYDRLINGCKLDYYVTTNSTHIGELQASYLTSLKPKGKYALICGSKYDGNSMRLFLGQMNILHPLMETGDIQLVYSEFTEDWSSAEGALHTKHIFEQNTDSITAILAGSDAIADGVLEVLEERGLEGKIMVSGQDCELDNVKAIMNGTQTCDILKPLKEMASITAELAVSLALKKPLKMKFTYESNGKALVKSILLDASIVNRNNIENTVIASGFHTSAELNQ</sequence>
<dbReference type="Gene3D" id="3.40.50.2300">
    <property type="match status" value="2"/>
</dbReference>
<name>A0A5K7S7N6_9BACT</name>
<evidence type="ECO:0000256" key="2">
    <source>
        <dbReference type="ARBA" id="ARBA00007639"/>
    </source>
</evidence>
<dbReference type="InterPro" id="IPR025997">
    <property type="entry name" value="SBP_2_dom"/>
</dbReference>
<dbReference type="GO" id="GO:0030246">
    <property type="term" value="F:carbohydrate binding"/>
    <property type="evidence" value="ECO:0007669"/>
    <property type="project" value="TreeGrafter"/>
</dbReference>
<dbReference type="GO" id="GO:0030288">
    <property type="term" value="C:outer membrane-bounded periplasmic space"/>
    <property type="evidence" value="ECO:0007669"/>
    <property type="project" value="TreeGrafter"/>
</dbReference>
<dbReference type="InterPro" id="IPR050555">
    <property type="entry name" value="Bact_Solute-Bind_Prot2"/>
</dbReference>
<reference evidence="5" key="1">
    <citation type="journal article" date="2020" name="Int. J. Syst. Evol. Microbiol.">
        <title>Aquipluma nitroreducens gen. nov. sp. nov., a novel facultatively anaerobic bacterium isolated from a freshwater lake.</title>
        <authorList>
            <person name="Watanabe M."/>
            <person name="Kojima H."/>
            <person name="Fukui M."/>
        </authorList>
    </citation>
    <scope>NUCLEOTIDE SEQUENCE</scope>
    <source>
        <strain evidence="5">MeG22</strain>
    </source>
</reference>
<evidence type="ECO:0000256" key="1">
    <source>
        <dbReference type="ARBA" id="ARBA00004196"/>
    </source>
</evidence>